<dbReference type="Proteomes" id="UP000703661">
    <property type="component" value="Unassembled WGS sequence"/>
</dbReference>
<proteinExistence type="inferred from homology"/>
<comment type="similarity">
    <text evidence="2">Belongs to the ORC6 family.</text>
</comment>
<dbReference type="InterPro" id="IPR008721">
    <property type="entry name" value="ORC6_cyclin_first"/>
</dbReference>
<evidence type="ECO:0000259" key="7">
    <source>
        <dbReference type="Pfam" id="PF05460"/>
    </source>
</evidence>
<dbReference type="OrthoDB" id="5565328at2759"/>
<evidence type="ECO:0000313" key="8">
    <source>
        <dbReference type="EMBL" id="KAG0023502.1"/>
    </source>
</evidence>
<dbReference type="EMBL" id="JAAAID010000054">
    <property type="protein sequence ID" value="KAG0023502.1"/>
    <property type="molecule type" value="Genomic_DNA"/>
</dbReference>
<dbReference type="InterPro" id="IPR020529">
    <property type="entry name" value="ORC6_met/pln"/>
</dbReference>
<comment type="caution">
    <text evidence="8">The sequence shown here is derived from an EMBL/GenBank/DDBJ whole genome shotgun (WGS) entry which is preliminary data.</text>
</comment>
<sequence length="461" mass="49943">MSRRDIAVILERLSLDHRTSLAEKACAYLQAVESNSTIRNHPSHAAICVNIAADQLSIEVSQPALIRFSGAASPLSYNSALQTLSRVLTGKSKQPSDSSDLNIASNIGSRHANIQQMISSTSQTYLRQLAVQYGSMELVGLVLECLDQFFETGIKSLPPAQRVHVKYSDAKWVGAAFWLCAMARGMAVGKGEEQAEAAKAKRIGGRGGKELKEMILTALEHKVKKVELENTIRLVEDSTKEYLLSLRKPKGGSSSGLLTPRKRKSSNNSDSSASLVDIVIPTRGGVEAWKPPRKDADESGDGNPFLVNEPAGSSTTSGSRGSSRLTDSYKNLSTKRQISNVSQMSMNSDNDAVEQDDDQQTPISTATSSKSVKPPSKRTKLDLQDASLSSVEIMNSTKGSARKGLKELAAASHESSRLLNQRRNAGGVYSMIPRVKYESTKAFAHYQEWEARILKTLASAG</sequence>
<dbReference type="Pfam" id="PF05460">
    <property type="entry name" value="ORC6"/>
    <property type="match status" value="1"/>
</dbReference>
<evidence type="ECO:0000256" key="4">
    <source>
        <dbReference type="ARBA" id="ARBA00023125"/>
    </source>
</evidence>
<feature type="domain" description="ORC6 first cyclin-like" evidence="7">
    <location>
        <begin position="9"/>
        <end position="91"/>
    </location>
</feature>
<feature type="compositionally biased region" description="Polar residues" evidence="6">
    <location>
        <begin position="325"/>
        <end position="350"/>
    </location>
</feature>
<reference evidence="8" key="1">
    <citation type="journal article" date="2020" name="Fungal Divers.">
        <title>Resolving the Mortierellaceae phylogeny through synthesis of multi-gene phylogenetics and phylogenomics.</title>
        <authorList>
            <person name="Vandepol N."/>
            <person name="Liber J."/>
            <person name="Desiro A."/>
            <person name="Na H."/>
            <person name="Kennedy M."/>
            <person name="Barry K."/>
            <person name="Grigoriev I.V."/>
            <person name="Miller A.N."/>
            <person name="O'Donnell K."/>
            <person name="Stajich J.E."/>
            <person name="Bonito G."/>
        </authorList>
    </citation>
    <scope>NUCLEOTIDE SEQUENCE</scope>
    <source>
        <strain evidence="8">NRRL 2769</strain>
    </source>
</reference>
<feature type="compositionally biased region" description="Polar residues" evidence="6">
    <location>
        <begin position="360"/>
        <end position="371"/>
    </location>
</feature>
<keyword evidence="3" id="KW-0235">DNA replication</keyword>
<keyword evidence="5" id="KW-0539">Nucleus</keyword>
<organism evidence="8 9">
    <name type="scientific">Entomortierella chlamydospora</name>
    <dbReference type="NCBI Taxonomy" id="101097"/>
    <lineage>
        <taxon>Eukaryota</taxon>
        <taxon>Fungi</taxon>
        <taxon>Fungi incertae sedis</taxon>
        <taxon>Mucoromycota</taxon>
        <taxon>Mortierellomycotina</taxon>
        <taxon>Mortierellomycetes</taxon>
        <taxon>Mortierellales</taxon>
        <taxon>Mortierellaceae</taxon>
        <taxon>Entomortierella</taxon>
    </lineage>
</organism>
<evidence type="ECO:0000313" key="9">
    <source>
        <dbReference type="Proteomes" id="UP000703661"/>
    </source>
</evidence>
<dbReference type="AlphaFoldDB" id="A0A9P6N365"/>
<name>A0A9P6N365_9FUNG</name>
<comment type="subcellular location">
    <subcellularLocation>
        <location evidence="1">Nucleus</location>
    </subcellularLocation>
</comment>
<evidence type="ECO:0000256" key="1">
    <source>
        <dbReference type="ARBA" id="ARBA00004123"/>
    </source>
</evidence>
<evidence type="ECO:0000256" key="3">
    <source>
        <dbReference type="ARBA" id="ARBA00022705"/>
    </source>
</evidence>
<dbReference type="PANTHER" id="PTHR13394">
    <property type="entry name" value="ORIGIN RECOGNITION COMPLEX SUBUNIT 6"/>
    <property type="match status" value="1"/>
</dbReference>
<dbReference type="Gene3D" id="1.10.472.10">
    <property type="entry name" value="Cyclin-like"/>
    <property type="match status" value="1"/>
</dbReference>
<dbReference type="GO" id="GO:0003677">
    <property type="term" value="F:DNA binding"/>
    <property type="evidence" value="ECO:0007669"/>
    <property type="project" value="UniProtKB-KW"/>
</dbReference>
<feature type="region of interest" description="Disordered" evidence="6">
    <location>
        <begin position="246"/>
        <end position="382"/>
    </location>
</feature>
<feature type="compositionally biased region" description="Low complexity" evidence="6">
    <location>
        <begin position="312"/>
        <end position="324"/>
    </location>
</feature>
<keyword evidence="9" id="KW-1185">Reference proteome</keyword>
<evidence type="ECO:0000256" key="5">
    <source>
        <dbReference type="ARBA" id="ARBA00023242"/>
    </source>
</evidence>
<dbReference type="GO" id="GO:0005664">
    <property type="term" value="C:nuclear origin of replication recognition complex"/>
    <property type="evidence" value="ECO:0007669"/>
    <property type="project" value="InterPro"/>
</dbReference>
<dbReference type="PANTHER" id="PTHR13394:SF0">
    <property type="entry name" value="ORIGIN RECOGNITION COMPLEX SUBUNIT 6"/>
    <property type="match status" value="1"/>
</dbReference>
<gene>
    <name evidence="8" type="ORF">BGZ80_009277</name>
</gene>
<accession>A0A9P6N365</accession>
<evidence type="ECO:0000256" key="6">
    <source>
        <dbReference type="SAM" id="MobiDB-lite"/>
    </source>
</evidence>
<dbReference type="GO" id="GO:0006270">
    <property type="term" value="P:DNA replication initiation"/>
    <property type="evidence" value="ECO:0007669"/>
    <property type="project" value="TreeGrafter"/>
</dbReference>
<evidence type="ECO:0000256" key="2">
    <source>
        <dbReference type="ARBA" id="ARBA00010840"/>
    </source>
</evidence>
<protein>
    <recommendedName>
        <fullName evidence="7">ORC6 first cyclin-like domain-containing protein</fullName>
    </recommendedName>
</protein>
<keyword evidence="4" id="KW-0238">DNA-binding</keyword>